<dbReference type="GO" id="GO:0051603">
    <property type="term" value="P:proteolysis involved in protein catabolic process"/>
    <property type="evidence" value="ECO:0000318"/>
    <property type="project" value="GO_Central"/>
</dbReference>
<evidence type="ECO:0000259" key="5">
    <source>
        <dbReference type="SMART" id="SM00645"/>
    </source>
</evidence>
<dbReference type="GO" id="GO:0005764">
    <property type="term" value="C:lysosome"/>
    <property type="evidence" value="ECO:0000318"/>
    <property type="project" value="GO_Central"/>
</dbReference>
<dbReference type="SUPFAM" id="SSF54001">
    <property type="entry name" value="Cysteine proteinases"/>
    <property type="match status" value="1"/>
</dbReference>
<reference evidence="6" key="2">
    <citation type="submission" date="2015-06" db="UniProtKB">
        <authorList>
            <consortium name="EnsemblProtists"/>
        </authorList>
    </citation>
    <scope>IDENTIFICATION</scope>
    <source>
        <strain evidence="6">Pr102</strain>
    </source>
</reference>
<evidence type="ECO:0000256" key="1">
    <source>
        <dbReference type="ARBA" id="ARBA00008455"/>
    </source>
</evidence>
<dbReference type="InterPro" id="IPR000668">
    <property type="entry name" value="Peptidase_C1A_C"/>
</dbReference>
<evidence type="ECO:0000313" key="6">
    <source>
        <dbReference type="EnsemblProtists" id="Phyra83785"/>
    </source>
</evidence>
<dbReference type="EnsemblProtists" id="Phyra83785">
    <property type="protein sequence ID" value="Phyra83785"/>
    <property type="gene ID" value="Phyra83785"/>
</dbReference>
<evidence type="ECO:0000313" key="7">
    <source>
        <dbReference type="Proteomes" id="UP000005238"/>
    </source>
</evidence>
<protein>
    <recommendedName>
        <fullName evidence="5">Peptidase C1A papain C-terminal domain-containing protein</fullName>
    </recommendedName>
</protein>
<sequence length="450" mass="48920">MKPSTLFSMCAISALVLVSAPISARPMHAGIDYERYLAEKEVTHVEWRNWLEKHGSDAEKRGLMPTSEDRSMDDFEEDARQRIFMSKDDVAKAQAANPDANFSIDVVYSILTKEEFASKILNSYAKGNGAITRLPSRSRSLRTQYDFTSSIESPVQEDTRGDSIAAAKRPATAMSYTSATRRPAFVRHGTSATTPCAKEKSKKQKLVPTTKAPTRKVSTKRPYTIHTTKAPIKKTPATTKAATATKRSSVDWTKSPCISPVQNQGQCGDCWAFASASVVESAQCIAGGQKSLNKFSEQQLVSCNTQNYGCNGGAPQYAFDYIMKNGFCMEASYKYTSGEGSVPRCYSCTKTTPGIKGYNVLDVGDEAGLIKAINQRPTVVTVAAGNEAWKQYTGGVLSSCDTTDLDHLVVAVGYDATSLKIRNSWGENWGEEGYIHLKRTGSGSGSARAA</sequence>
<evidence type="ECO:0000256" key="3">
    <source>
        <dbReference type="SAM" id="MobiDB-lite"/>
    </source>
</evidence>
<dbReference type="VEuPathDB" id="FungiDB:KRP23_1222"/>
<dbReference type="PANTHER" id="PTHR12411">
    <property type="entry name" value="CYSTEINE PROTEASE FAMILY C1-RELATED"/>
    <property type="match status" value="1"/>
</dbReference>
<dbReference type="InParanoid" id="H3H0S9"/>
<comment type="similarity">
    <text evidence="1">Belongs to the peptidase C1 family.</text>
</comment>
<dbReference type="GO" id="GO:0005615">
    <property type="term" value="C:extracellular space"/>
    <property type="evidence" value="ECO:0000318"/>
    <property type="project" value="GO_Central"/>
</dbReference>
<dbReference type="EMBL" id="DS566093">
    <property type="status" value="NOT_ANNOTATED_CDS"/>
    <property type="molecule type" value="Genomic_DNA"/>
</dbReference>
<name>H3H0S9_PHYRM</name>
<dbReference type="eggNOG" id="KOG1543">
    <property type="taxonomic scope" value="Eukaryota"/>
</dbReference>
<feature type="region of interest" description="Disordered" evidence="3">
    <location>
        <begin position="189"/>
        <end position="220"/>
    </location>
</feature>
<dbReference type="InterPro" id="IPR000169">
    <property type="entry name" value="Pept_cys_AS"/>
</dbReference>
<dbReference type="Gene3D" id="3.90.70.10">
    <property type="entry name" value="Cysteine proteinases"/>
    <property type="match status" value="1"/>
</dbReference>
<accession>H3H0S9</accession>
<dbReference type="STRING" id="164328.H3H0S9"/>
<dbReference type="VEuPathDB" id="FungiDB:KRP22_1409"/>
<keyword evidence="4" id="KW-0732">Signal</keyword>
<feature type="chain" id="PRO_5018618992" description="Peptidase C1A papain C-terminal domain-containing protein" evidence="4">
    <location>
        <begin position="25"/>
        <end position="450"/>
    </location>
</feature>
<dbReference type="Pfam" id="PF00112">
    <property type="entry name" value="Peptidase_C1"/>
    <property type="match status" value="1"/>
</dbReference>
<keyword evidence="7" id="KW-1185">Reference proteome</keyword>
<dbReference type="InterPro" id="IPR038765">
    <property type="entry name" value="Papain-like_cys_pep_sf"/>
</dbReference>
<dbReference type="CDD" id="cd02248">
    <property type="entry name" value="Peptidase_C1A"/>
    <property type="match status" value="1"/>
</dbReference>
<feature type="domain" description="Peptidase C1A papain C-terminal" evidence="5">
    <location>
        <begin position="246"/>
        <end position="450"/>
    </location>
</feature>
<dbReference type="InterPro" id="IPR013128">
    <property type="entry name" value="Peptidase_C1A"/>
</dbReference>
<dbReference type="GO" id="GO:0004197">
    <property type="term" value="F:cysteine-type endopeptidase activity"/>
    <property type="evidence" value="ECO:0000318"/>
    <property type="project" value="GO_Central"/>
</dbReference>
<evidence type="ECO:0000256" key="4">
    <source>
        <dbReference type="SAM" id="SignalP"/>
    </source>
</evidence>
<feature type="signal peptide" evidence="4">
    <location>
        <begin position="1"/>
        <end position="24"/>
    </location>
</feature>
<evidence type="ECO:0000256" key="2">
    <source>
        <dbReference type="ARBA" id="ARBA00023145"/>
    </source>
</evidence>
<dbReference type="OMA" id="FCMEASY"/>
<dbReference type="HOGENOM" id="CLU_012184_5_1_1"/>
<keyword evidence="2" id="KW-0865">Zymogen</keyword>
<reference evidence="7" key="1">
    <citation type="journal article" date="2006" name="Science">
        <title>Phytophthora genome sequences uncover evolutionary origins and mechanisms of pathogenesis.</title>
        <authorList>
            <person name="Tyler B.M."/>
            <person name="Tripathy S."/>
            <person name="Zhang X."/>
            <person name="Dehal P."/>
            <person name="Jiang R.H."/>
            <person name="Aerts A."/>
            <person name="Arredondo F.D."/>
            <person name="Baxter L."/>
            <person name="Bensasson D."/>
            <person name="Beynon J.L."/>
            <person name="Chapman J."/>
            <person name="Damasceno C.M."/>
            <person name="Dorrance A.E."/>
            <person name="Dou D."/>
            <person name="Dickerman A.W."/>
            <person name="Dubchak I.L."/>
            <person name="Garbelotto M."/>
            <person name="Gijzen M."/>
            <person name="Gordon S.G."/>
            <person name="Govers F."/>
            <person name="Grunwald N.J."/>
            <person name="Huang W."/>
            <person name="Ivors K.L."/>
            <person name="Jones R.W."/>
            <person name="Kamoun S."/>
            <person name="Krampis K."/>
            <person name="Lamour K.H."/>
            <person name="Lee M.K."/>
            <person name="McDonald W.H."/>
            <person name="Medina M."/>
            <person name="Meijer H.J."/>
            <person name="Nordberg E.K."/>
            <person name="Maclean D.J."/>
            <person name="Ospina-Giraldo M.D."/>
            <person name="Morris P.F."/>
            <person name="Phuntumart V."/>
            <person name="Putnam N.H."/>
            <person name="Rash S."/>
            <person name="Rose J.K."/>
            <person name="Sakihama Y."/>
            <person name="Salamov A.A."/>
            <person name="Savidor A."/>
            <person name="Scheuring C.F."/>
            <person name="Smith B.M."/>
            <person name="Sobral B.W."/>
            <person name="Terry A."/>
            <person name="Torto-Alalibo T.A."/>
            <person name="Win J."/>
            <person name="Xu Z."/>
            <person name="Zhang H."/>
            <person name="Grigoriev I.V."/>
            <person name="Rokhsar D.S."/>
            <person name="Boore J.L."/>
        </authorList>
    </citation>
    <scope>NUCLEOTIDE SEQUENCE [LARGE SCALE GENOMIC DNA]</scope>
    <source>
        <strain evidence="7">Pr102</strain>
    </source>
</reference>
<dbReference type="PROSITE" id="PS00139">
    <property type="entry name" value="THIOL_PROTEASE_CYS"/>
    <property type="match status" value="1"/>
</dbReference>
<dbReference type="SMART" id="SM00645">
    <property type="entry name" value="Pept_C1"/>
    <property type="match status" value="1"/>
</dbReference>
<organism evidence="6 7">
    <name type="scientific">Phytophthora ramorum</name>
    <name type="common">Sudden oak death agent</name>
    <dbReference type="NCBI Taxonomy" id="164328"/>
    <lineage>
        <taxon>Eukaryota</taxon>
        <taxon>Sar</taxon>
        <taxon>Stramenopiles</taxon>
        <taxon>Oomycota</taxon>
        <taxon>Peronosporomycetes</taxon>
        <taxon>Peronosporales</taxon>
        <taxon>Peronosporaceae</taxon>
        <taxon>Phytophthora</taxon>
    </lineage>
</organism>
<proteinExistence type="inferred from homology"/>
<dbReference type="Proteomes" id="UP000005238">
    <property type="component" value="Unassembled WGS sequence"/>
</dbReference>
<dbReference type="AlphaFoldDB" id="H3H0S9"/>
<dbReference type="InterPro" id="IPR039417">
    <property type="entry name" value="Peptidase_C1A_papain-like"/>
</dbReference>